<accession>A0ACB8XVI6</accession>
<gene>
    <name evidence="1" type="ORF">L6452_39992</name>
</gene>
<reference evidence="2" key="1">
    <citation type="journal article" date="2022" name="Mol. Ecol. Resour.">
        <title>The genomes of chicory, endive, great burdock and yacon provide insights into Asteraceae palaeo-polyploidization history and plant inulin production.</title>
        <authorList>
            <person name="Fan W."/>
            <person name="Wang S."/>
            <person name="Wang H."/>
            <person name="Wang A."/>
            <person name="Jiang F."/>
            <person name="Liu H."/>
            <person name="Zhao H."/>
            <person name="Xu D."/>
            <person name="Zhang Y."/>
        </authorList>
    </citation>
    <scope>NUCLEOTIDE SEQUENCE [LARGE SCALE GENOMIC DNA]</scope>
    <source>
        <strain evidence="2">cv. Niubang</strain>
    </source>
</reference>
<evidence type="ECO:0000313" key="1">
    <source>
        <dbReference type="EMBL" id="KAI3673862.1"/>
    </source>
</evidence>
<comment type="caution">
    <text evidence="1">The sequence shown here is derived from an EMBL/GenBank/DDBJ whole genome shotgun (WGS) entry which is preliminary data.</text>
</comment>
<protein>
    <submittedName>
        <fullName evidence="1">Uncharacterized protein</fullName>
    </submittedName>
</protein>
<evidence type="ECO:0000313" key="2">
    <source>
        <dbReference type="Proteomes" id="UP001055879"/>
    </source>
</evidence>
<reference evidence="1 2" key="2">
    <citation type="journal article" date="2022" name="Mol. Ecol. Resour.">
        <title>The genomes of chicory, endive, great burdock and yacon provide insights into Asteraceae paleo-polyploidization history and plant inulin production.</title>
        <authorList>
            <person name="Fan W."/>
            <person name="Wang S."/>
            <person name="Wang H."/>
            <person name="Wang A."/>
            <person name="Jiang F."/>
            <person name="Liu H."/>
            <person name="Zhao H."/>
            <person name="Xu D."/>
            <person name="Zhang Y."/>
        </authorList>
    </citation>
    <scope>NUCLEOTIDE SEQUENCE [LARGE SCALE GENOMIC DNA]</scope>
    <source>
        <strain evidence="2">cv. Niubang</strain>
    </source>
</reference>
<keyword evidence="2" id="KW-1185">Reference proteome</keyword>
<dbReference type="EMBL" id="CM042061">
    <property type="protein sequence ID" value="KAI3673862.1"/>
    <property type="molecule type" value="Genomic_DNA"/>
</dbReference>
<name>A0ACB8XVI6_ARCLA</name>
<organism evidence="1 2">
    <name type="scientific">Arctium lappa</name>
    <name type="common">Greater burdock</name>
    <name type="synonym">Lappa major</name>
    <dbReference type="NCBI Taxonomy" id="4217"/>
    <lineage>
        <taxon>Eukaryota</taxon>
        <taxon>Viridiplantae</taxon>
        <taxon>Streptophyta</taxon>
        <taxon>Embryophyta</taxon>
        <taxon>Tracheophyta</taxon>
        <taxon>Spermatophyta</taxon>
        <taxon>Magnoliopsida</taxon>
        <taxon>eudicotyledons</taxon>
        <taxon>Gunneridae</taxon>
        <taxon>Pentapetalae</taxon>
        <taxon>asterids</taxon>
        <taxon>campanulids</taxon>
        <taxon>Asterales</taxon>
        <taxon>Asteraceae</taxon>
        <taxon>Carduoideae</taxon>
        <taxon>Cardueae</taxon>
        <taxon>Arctiinae</taxon>
        <taxon>Arctium</taxon>
    </lineage>
</organism>
<dbReference type="Proteomes" id="UP001055879">
    <property type="component" value="Linkage Group LG15"/>
</dbReference>
<sequence length="88" mass="10148">MRMTLRLSSVVDLKMSKLSSEVDFRAANLDDDGVLVIPEYTLYKLSKMGKFGQDDMVPIMEDFRRRDVNNKGWLTLSDIMSSQQIQVE</sequence>
<proteinExistence type="predicted"/>